<proteinExistence type="predicted"/>
<keyword evidence="2" id="KW-1185">Reference proteome</keyword>
<sequence length="150" mass="16524">MTAVIHEGDVCDTSRERALNYGAPRPRRAIRGGGRMGLPFPSNPDDVVIEAKKIFEPSQAFGEDERKHVMLDAVQDIDEGEFKIFKLHDRVLVSLYDLLVDFLGSRSKNNSSGGLDAGSRHLSNLKSRLPGSSLQLKIPVVASLLIDRIV</sequence>
<organism evidence="1 2">
    <name type="scientific">Molorchus minor</name>
    <dbReference type="NCBI Taxonomy" id="1323400"/>
    <lineage>
        <taxon>Eukaryota</taxon>
        <taxon>Metazoa</taxon>
        <taxon>Ecdysozoa</taxon>
        <taxon>Arthropoda</taxon>
        <taxon>Hexapoda</taxon>
        <taxon>Insecta</taxon>
        <taxon>Pterygota</taxon>
        <taxon>Neoptera</taxon>
        <taxon>Endopterygota</taxon>
        <taxon>Coleoptera</taxon>
        <taxon>Polyphaga</taxon>
        <taxon>Cucujiformia</taxon>
        <taxon>Chrysomeloidea</taxon>
        <taxon>Cerambycidae</taxon>
        <taxon>Lamiinae</taxon>
        <taxon>Monochamini</taxon>
        <taxon>Molorchus</taxon>
    </lineage>
</organism>
<dbReference type="Proteomes" id="UP001162164">
    <property type="component" value="Unassembled WGS sequence"/>
</dbReference>
<evidence type="ECO:0000313" key="1">
    <source>
        <dbReference type="EMBL" id="KAJ8975647.1"/>
    </source>
</evidence>
<name>A0ABQ9JD65_9CUCU</name>
<comment type="caution">
    <text evidence="1">The sequence shown here is derived from an EMBL/GenBank/DDBJ whole genome shotgun (WGS) entry which is preliminary data.</text>
</comment>
<reference evidence="1" key="1">
    <citation type="journal article" date="2023" name="Insect Mol. Biol.">
        <title>Genome sequencing provides insights into the evolution of gene families encoding plant cell wall-degrading enzymes in longhorned beetles.</title>
        <authorList>
            <person name="Shin N.R."/>
            <person name="Okamura Y."/>
            <person name="Kirsch R."/>
            <person name="Pauchet Y."/>
        </authorList>
    </citation>
    <scope>NUCLEOTIDE SEQUENCE</scope>
    <source>
        <strain evidence="1">MMC_N1</strain>
    </source>
</reference>
<protein>
    <submittedName>
        <fullName evidence="1">Uncharacterized protein</fullName>
    </submittedName>
</protein>
<dbReference type="EMBL" id="JAPWTJ010000786">
    <property type="protein sequence ID" value="KAJ8975647.1"/>
    <property type="molecule type" value="Genomic_DNA"/>
</dbReference>
<accession>A0ABQ9JD65</accession>
<evidence type="ECO:0000313" key="2">
    <source>
        <dbReference type="Proteomes" id="UP001162164"/>
    </source>
</evidence>
<gene>
    <name evidence="1" type="ORF">NQ317_012985</name>
</gene>